<dbReference type="RefSeq" id="WP_151882018.1">
    <property type="nucleotide sequence ID" value="NZ_WCTH01000011.1"/>
</dbReference>
<dbReference type="Proteomes" id="UP000487989">
    <property type="component" value="Unassembled WGS sequence"/>
</dbReference>
<name>A0A6I0LBG6_BACUN</name>
<evidence type="ECO:0000313" key="2">
    <source>
        <dbReference type="Proteomes" id="UP000487989"/>
    </source>
</evidence>
<dbReference type="EMBL" id="WCTJ01000039">
    <property type="protein sequence ID" value="KAB4248418.1"/>
    <property type="molecule type" value="Genomic_DNA"/>
</dbReference>
<evidence type="ECO:0000313" key="1">
    <source>
        <dbReference type="EMBL" id="KAB4248418.1"/>
    </source>
</evidence>
<organism evidence="1 2">
    <name type="scientific">Bacteroides uniformis</name>
    <dbReference type="NCBI Taxonomy" id="820"/>
    <lineage>
        <taxon>Bacteria</taxon>
        <taxon>Pseudomonadati</taxon>
        <taxon>Bacteroidota</taxon>
        <taxon>Bacteroidia</taxon>
        <taxon>Bacteroidales</taxon>
        <taxon>Bacteroidaceae</taxon>
        <taxon>Bacteroides</taxon>
    </lineage>
</organism>
<dbReference type="AlphaFoldDB" id="A0A6I0LBG6"/>
<sequence length="95" mass="11247">MKLDTNISQIELFLKNNKLFMDLIYGRNDSHCSIDLCVEQIPFRLFKNIGTGYQVFVLQDLDTTDPKREPVYQFSLRLARAAYNIQEQYDLKHNE</sequence>
<reference evidence="1 2" key="1">
    <citation type="journal article" date="2019" name="Nat. Med.">
        <title>A library of human gut bacterial isolates paired with longitudinal multiomics data enables mechanistic microbiome research.</title>
        <authorList>
            <person name="Poyet M."/>
            <person name="Groussin M."/>
            <person name="Gibbons S.M."/>
            <person name="Avila-Pacheco J."/>
            <person name="Jiang X."/>
            <person name="Kearney S.M."/>
            <person name="Perrotta A.R."/>
            <person name="Berdy B."/>
            <person name="Zhao S."/>
            <person name="Lieberman T.D."/>
            <person name="Swanson P.K."/>
            <person name="Smith M."/>
            <person name="Roesemann S."/>
            <person name="Alexander J.E."/>
            <person name="Rich S.A."/>
            <person name="Livny J."/>
            <person name="Vlamakis H."/>
            <person name="Clish C."/>
            <person name="Bullock K."/>
            <person name="Deik A."/>
            <person name="Scott J."/>
            <person name="Pierce K.A."/>
            <person name="Xavier R.J."/>
            <person name="Alm E.J."/>
        </authorList>
    </citation>
    <scope>NUCLEOTIDE SEQUENCE [LARGE SCALE GENOMIC DNA]</scope>
    <source>
        <strain evidence="1 2">BIOML-A3</strain>
    </source>
</reference>
<proteinExistence type="predicted"/>
<comment type="caution">
    <text evidence="1">The sequence shown here is derived from an EMBL/GenBank/DDBJ whole genome shotgun (WGS) entry which is preliminary data.</text>
</comment>
<protein>
    <submittedName>
        <fullName evidence="1">Uncharacterized protein</fullName>
    </submittedName>
</protein>
<gene>
    <name evidence="1" type="ORF">GAP48_18895</name>
</gene>
<accession>A0A6I0LBG6</accession>